<dbReference type="SUPFAM" id="SSF52218">
    <property type="entry name" value="Flavoproteins"/>
    <property type="match status" value="1"/>
</dbReference>
<dbReference type="OrthoDB" id="1643408at2"/>
<dbReference type="Proteomes" id="UP000070810">
    <property type="component" value="Unassembled WGS sequence"/>
</dbReference>
<dbReference type="Pfam" id="PF03358">
    <property type="entry name" value="FMN_red"/>
    <property type="match status" value="1"/>
</dbReference>
<evidence type="ECO:0000256" key="3">
    <source>
        <dbReference type="ARBA" id="ARBA00023002"/>
    </source>
</evidence>
<dbReference type="RefSeq" id="WP_058594758.1">
    <property type="nucleotide sequence ID" value="NZ_LDRK01000126.1"/>
</dbReference>
<dbReference type="AlphaFoldDB" id="A0A147EAR0"/>
<dbReference type="InterPro" id="IPR029039">
    <property type="entry name" value="Flavoprotein-like_sf"/>
</dbReference>
<evidence type="ECO:0000259" key="4">
    <source>
        <dbReference type="Pfam" id="PF03358"/>
    </source>
</evidence>
<dbReference type="InterPro" id="IPR051814">
    <property type="entry name" value="NAD(P)H-dep_FMN_reductase"/>
</dbReference>
<evidence type="ECO:0000313" key="5">
    <source>
        <dbReference type="EMBL" id="KTR81472.1"/>
    </source>
</evidence>
<name>A0A147EAR0_9MICO</name>
<dbReference type="PANTHER" id="PTHR43408">
    <property type="entry name" value="FMN REDUCTASE (NADPH)"/>
    <property type="match status" value="1"/>
</dbReference>
<dbReference type="InterPro" id="IPR005025">
    <property type="entry name" value="FMN_Rdtase-like_dom"/>
</dbReference>
<dbReference type="GO" id="GO:0016491">
    <property type="term" value="F:oxidoreductase activity"/>
    <property type="evidence" value="ECO:0007669"/>
    <property type="project" value="UniProtKB-KW"/>
</dbReference>
<keyword evidence="6" id="KW-1185">Reference proteome</keyword>
<dbReference type="EMBL" id="LDRK01000126">
    <property type="protein sequence ID" value="KTR81472.1"/>
    <property type="molecule type" value="Genomic_DNA"/>
</dbReference>
<accession>A0A147EAR0</accession>
<evidence type="ECO:0000256" key="2">
    <source>
        <dbReference type="ARBA" id="ARBA00022643"/>
    </source>
</evidence>
<evidence type="ECO:0000256" key="1">
    <source>
        <dbReference type="ARBA" id="ARBA00022630"/>
    </source>
</evidence>
<evidence type="ECO:0000313" key="6">
    <source>
        <dbReference type="Proteomes" id="UP000070810"/>
    </source>
</evidence>
<proteinExistence type="predicted"/>
<keyword evidence="2" id="KW-0288">FMN</keyword>
<gene>
    <name evidence="5" type="ORF">NS354_12395</name>
</gene>
<keyword evidence="3" id="KW-0560">Oxidoreductase</keyword>
<keyword evidence="1" id="KW-0285">Flavoprotein</keyword>
<comment type="caution">
    <text evidence="5">The sequence shown here is derived from an EMBL/GenBank/DDBJ whole genome shotgun (WGS) entry which is preliminary data.</text>
</comment>
<feature type="domain" description="NADPH-dependent FMN reductase-like" evidence="4">
    <location>
        <begin position="5"/>
        <end position="137"/>
    </location>
</feature>
<reference evidence="5 6" key="1">
    <citation type="journal article" date="2016" name="Front. Microbiol.">
        <title>Genomic Resource of Rice Seed Associated Bacteria.</title>
        <authorList>
            <person name="Midha S."/>
            <person name="Bansal K."/>
            <person name="Sharma S."/>
            <person name="Kumar N."/>
            <person name="Patil P.P."/>
            <person name="Chaudhry V."/>
            <person name="Patil P.B."/>
        </authorList>
    </citation>
    <scope>NUCLEOTIDE SEQUENCE [LARGE SCALE GENOMIC DNA]</scope>
    <source>
        <strain evidence="5 6">NS354</strain>
    </source>
</reference>
<dbReference type="Gene3D" id="3.40.50.360">
    <property type="match status" value="1"/>
</dbReference>
<protein>
    <submittedName>
        <fullName evidence="5">NADPH-dependent FMN reductase</fullName>
    </submittedName>
</protein>
<organism evidence="5 6">
    <name type="scientific">Leucobacter chromiiresistens</name>
    <dbReference type="NCBI Taxonomy" id="1079994"/>
    <lineage>
        <taxon>Bacteria</taxon>
        <taxon>Bacillati</taxon>
        <taxon>Actinomycetota</taxon>
        <taxon>Actinomycetes</taxon>
        <taxon>Micrococcales</taxon>
        <taxon>Microbacteriaceae</taxon>
        <taxon>Leucobacter</taxon>
    </lineage>
</organism>
<dbReference type="PANTHER" id="PTHR43408:SF1">
    <property type="entry name" value="FMN REDUCTASE (NADPH)"/>
    <property type="match status" value="1"/>
</dbReference>
<dbReference type="PATRIC" id="fig|1079994.3.peg.407"/>
<sequence length="173" mass="18731">MSTLSVIIGNPKPRSRTRRIAEALAARIADRTGAELLPTVDLVDHADELFAWPAPHVDAWSAQLRDSDYAIIATPTYKASYTGLLKAFLDRYPAGGLQGVTAIPLFTTASDEHALAVEFTLRPLLVELGASVPTRGLAFSTPRFDRRDELLDAWVAAEGGLLRPAEARLQVPA</sequence>